<dbReference type="EMBL" id="CP078077">
    <property type="protein sequence ID" value="UPL14765.1"/>
    <property type="molecule type" value="Genomic_DNA"/>
</dbReference>
<feature type="transmembrane region" description="Helical" evidence="1">
    <location>
        <begin position="146"/>
        <end position="167"/>
    </location>
</feature>
<keyword evidence="1" id="KW-0472">Membrane</keyword>
<protein>
    <submittedName>
        <fullName evidence="2">Uncharacterized protein</fullName>
    </submittedName>
</protein>
<evidence type="ECO:0000256" key="1">
    <source>
        <dbReference type="SAM" id="Phobius"/>
    </source>
</evidence>
<accession>A0ABY4ISY5</accession>
<dbReference type="Proteomes" id="UP000831963">
    <property type="component" value="Chromosome"/>
</dbReference>
<feature type="transmembrane region" description="Helical" evidence="1">
    <location>
        <begin position="111"/>
        <end position="134"/>
    </location>
</feature>
<keyword evidence="1" id="KW-0812">Transmembrane</keyword>
<feature type="transmembrane region" description="Helical" evidence="1">
    <location>
        <begin position="80"/>
        <end position="104"/>
    </location>
</feature>
<organism evidence="2 3">
    <name type="scientific">Microbacterium galbinum</name>
    <dbReference type="NCBI Taxonomy" id="2851646"/>
    <lineage>
        <taxon>Bacteria</taxon>
        <taxon>Bacillati</taxon>
        <taxon>Actinomycetota</taxon>
        <taxon>Actinomycetes</taxon>
        <taxon>Micrococcales</taxon>
        <taxon>Microbacteriaceae</taxon>
        <taxon>Microbacterium</taxon>
    </lineage>
</organism>
<sequence length="209" mass="22046">MFDAAGRLIHEGVILVRPEAGIGGASVMSLRTRAVWQTIIAAFAYLGLAALALAISVGSWTPSFTAAWELLAQERRDALARNIAALPVAFTVAVVVCVLVRLMIRETGVPWHLSVSGAIAASCGPVTFWLGFVVDEVQVEGWARAVPMWMVLGSALFVGVGLIWMFVRRVIAVEAVPSVSSGVEEGALAAMVKSCGVADAVGNRRSLND</sequence>
<name>A0ABY4ISY5_9MICO</name>
<feature type="transmembrane region" description="Helical" evidence="1">
    <location>
        <begin position="38"/>
        <end position="60"/>
    </location>
</feature>
<proteinExistence type="predicted"/>
<keyword evidence="3" id="KW-1185">Reference proteome</keyword>
<evidence type="ECO:0000313" key="2">
    <source>
        <dbReference type="EMBL" id="UPL14765.1"/>
    </source>
</evidence>
<reference evidence="2 3" key="1">
    <citation type="submission" date="2021-06" db="EMBL/GenBank/DDBJ databases">
        <title>Genome-based taxonomic framework of Microbacterium strains isolated from marine environment, the description of four new species and reclassification of four preexisting species.</title>
        <authorList>
            <person name="Lee S.D."/>
            <person name="Kim S.-M."/>
            <person name="Byeon Y.-S."/>
            <person name="Yang H.L."/>
            <person name="Kim I.S."/>
        </authorList>
    </citation>
    <scope>NUCLEOTIDE SEQUENCE [LARGE SCALE GENOMIC DNA]</scope>
    <source>
        <strain evidence="2 3">SSW1-36</strain>
    </source>
</reference>
<dbReference type="RefSeq" id="WP_247632871.1">
    <property type="nucleotide sequence ID" value="NZ_CP078077.1"/>
</dbReference>
<evidence type="ECO:0000313" key="3">
    <source>
        <dbReference type="Proteomes" id="UP000831963"/>
    </source>
</evidence>
<keyword evidence="1" id="KW-1133">Transmembrane helix</keyword>
<gene>
    <name evidence="2" type="ORF">KV396_09860</name>
</gene>